<gene>
    <name evidence="1" type="ORF">AMST5_00187</name>
</gene>
<name>A0AA48RCL6_9ZZZZ</name>
<reference evidence="1" key="1">
    <citation type="submission" date="2023-07" db="EMBL/GenBank/DDBJ databases">
        <authorList>
            <person name="Pelsma A.J. K."/>
        </authorList>
    </citation>
    <scope>NUCLEOTIDE SEQUENCE</scope>
</reference>
<dbReference type="EMBL" id="OY288114">
    <property type="protein sequence ID" value="CAJ0849866.1"/>
    <property type="molecule type" value="Genomic_DNA"/>
</dbReference>
<organism evidence="1">
    <name type="scientific">freshwater sediment metagenome</name>
    <dbReference type="NCBI Taxonomy" id="556182"/>
    <lineage>
        <taxon>unclassified sequences</taxon>
        <taxon>metagenomes</taxon>
        <taxon>ecological metagenomes</taxon>
    </lineage>
</organism>
<protein>
    <submittedName>
        <fullName evidence="1">Uncharacterized protein</fullName>
    </submittedName>
</protein>
<sequence length="83" mass="9286">MSMKRLTQQVASAALISVAALSPIGVCAEEIYDSRPVVVRPAARGLRECPTCYKGHDFGRDCFQNVWNGFDEVWTNVCRLGWH</sequence>
<accession>A0AA48RCL6</accession>
<proteinExistence type="predicted"/>
<evidence type="ECO:0000313" key="1">
    <source>
        <dbReference type="EMBL" id="CAJ0849866.1"/>
    </source>
</evidence>
<dbReference type="AlphaFoldDB" id="A0AA48RCL6"/>